<reference evidence="1" key="3">
    <citation type="submission" date="2025-09" db="UniProtKB">
        <authorList>
            <consortium name="Ensembl"/>
        </authorList>
    </citation>
    <scope>IDENTIFICATION</scope>
</reference>
<evidence type="ECO:0000313" key="1">
    <source>
        <dbReference type="Ensembl" id="ENSDCDP00010000716.1"/>
    </source>
</evidence>
<dbReference type="Proteomes" id="UP000694580">
    <property type="component" value="Chromosome 2"/>
</dbReference>
<reference evidence="1 2" key="1">
    <citation type="submission" date="2020-06" db="EMBL/GenBank/DDBJ databases">
        <authorList>
            <consortium name="Wellcome Sanger Institute Data Sharing"/>
        </authorList>
    </citation>
    <scope>NUCLEOTIDE SEQUENCE [LARGE SCALE GENOMIC DNA]</scope>
</reference>
<accession>A0AAY4A0R2</accession>
<reference evidence="1" key="2">
    <citation type="submission" date="2025-08" db="UniProtKB">
        <authorList>
            <consortium name="Ensembl"/>
        </authorList>
    </citation>
    <scope>IDENTIFICATION</scope>
</reference>
<sequence>MPGTFPTRRTTMRSLWFPVRTLTALLIVMLSRLMPLTSTSLSPTSSPACSEQSQTVSGLELHAILTPTILVTAAEAVHQIQDKKINFIF</sequence>
<keyword evidence="2" id="KW-1185">Reference proteome</keyword>
<dbReference type="GeneTree" id="ENSGT00940000177134"/>
<proteinExistence type="predicted"/>
<name>A0AAY4A0R2_9TELE</name>
<organism evidence="1 2">
    <name type="scientific">Denticeps clupeoides</name>
    <name type="common">denticle herring</name>
    <dbReference type="NCBI Taxonomy" id="299321"/>
    <lineage>
        <taxon>Eukaryota</taxon>
        <taxon>Metazoa</taxon>
        <taxon>Chordata</taxon>
        <taxon>Craniata</taxon>
        <taxon>Vertebrata</taxon>
        <taxon>Euteleostomi</taxon>
        <taxon>Actinopterygii</taxon>
        <taxon>Neopterygii</taxon>
        <taxon>Teleostei</taxon>
        <taxon>Clupei</taxon>
        <taxon>Clupeiformes</taxon>
        <taxon>Denticipitoidei</taxon>
        <taxon>Denticipitidae</taxon>
        <taxon>Denticeps</taxon>
    </lineage>
</organism>
<evidence type="ECO:0008006" key="3">
    <source>
        <dbReference type="Google" id="ProtNLM"/>
    </source>
</evidence>
<evidence type="ECO:0000313" key="2">
    <source>
        <dbReference type="Proteomes" id="UP000694580"/>
    </source>
</evidence>
<dbReference type="Ensembl" id="ENSDCDT00010000745.1">
    <property type="protein sequence ID" value="ENSDCDP00010000716.1"/>
    <property type="gene ID" value="ENSDCDG00010000389.1"/>
</dbReference>
<protein>
    <recommendedName>
        <fullName evidence="3">Secreted protein</fullName>
    </recommendedName>
</protein>
<dbReference type="AlphaFoldDB" id="A0AAY4A0R2"/>